<dbReference type="SMART" id="SM00388">
    <property type="entry name" value="HisKA"/>
    <property type="match status" value="1"/>
</dbReference>
<dbReference type="InterPro" id="IPR004358">
    <property type="entry name" value="Sig_transdc_His_kin-like_C"/>
</dbReference>
<dbReference type="Pfam" id="PF05227">
    <property type="entry name" value="CHASE3"/>
    <property type="match status" value="1"/>
</dbReference>
<keyword evidence="8" id="KW-0547">Nucleotide-binding</keyword>
<keyword evidence="6" id="KW-0812">Transmembrane</keyword>
<dbReference type="PROSITE" id="PS50109">
    <property type="entry name" value="HIS_KIN"/>
    <property type="match status" value="1"/>
</dbReference>
<dbReference type="GO" id="GO:0005524">
    <property type="term" value="F:ATP binding"/>
    <property type="evidence" value="ECO:0007669"/>
    <property type="project" value="UniProtKB-KW"/>
</dbReference>
<evidence type="ECO:0000256" key="6">
    <source>
        <dbReference type="SAM" id="Phobius"/>
    </source>
</evidence>
<dbReference type="SMART" id="SM00387">
    <property type="entry name" value="HATPase_c"/>
    <property type="match status" value="1"/>
</dbReference>
<dbReference type="Gene3D" id="3.30.565.10">
    <property type="entry name" value="Histidine kinase-like ATPase, C-terminal domain"/>
    <property type="match status" value="1"/>
</dbReference>
<dbReference type="InterPro" id="IPR036097">
    <property type="entry name" value="HisK_dim/P_sf"/>
</dbReference>
<keyword evidence="6" id="KW-0472">Membrane</keyword>
<accession>A0ABY6J313</accession>
<evidence type="ECO:0000313" key="8">
    <source>
        <dbReference type="EMBL" id="UYQ92699.1"/>
    </source>
</evidence>
<feature type="domain" description="Histidine kinase" evidence="7">
    <location>
        <begin position="242"/>
        <end position="471"/>
    </location>
</feature>
<dbReference type="InterPro" id="IPR036890">
    <property type="entry name" value="HATPase_C_sf"/>
</dbReference>
<dbReference type="PANTHER" id="PTHR43304">
    <property type="entry name" value="PHYTOCHROME-LIKE PROTEIN CPH1"/>
    <property type="match status" value="1"/>
</dbReference>
<dbReference type="InterPro" id="IPR005467">
    <property type="entry name" value="His_kinase_dom"/>
</dbReference>
<dbReference type="InterPro" id="IPR003661">
    <property type="entry name" value="HisK_dim/P_dom"/>
</dbReference>
<protein>
    <recommendedName>
        <fullName evidence="2">histidine kinase</fullName>
        <ecNumber evidence="2">2.7.13.3</ecNumber>
    </recommendedName>
</protein>
<dbReference type="PANTHER" id="PTHR43304:SF1">
    <property type="entry name" value="PAC DOMAIN-CONTAINING PROTEIN"/>
    <property type="match status" value="1"/>
</dbReference>
<dbReference type="Pfam" id="PF00512">
    <property type="entry name" value="HisKA"/>
    <property type="match status" value="1"/>
</dbReference>
<dbReference type="PRINTS" id="PR00344">
    <property type="entry name" value="BCTRLSENSOR"/>
</dbReference>
<dbReference type="CDD" id="cd00082">
    <property type="entry name" value="HisKA"/>
    <property type="match status" value="1"/>
</dbReference>
<keyword evidence="9" id="KW-1185">Reference proteome</keyword>
<evidence type="ECO:0000256" key="2">
    <source>
        <dbReference type="ARBA" id="ARBA00012438"/>
    </source>
</evidence>
<evidence type="ECO:0000259" key="7">
    <source>
        <dbReference type="PROSITE" id="PS50109"/>
    </source>
</evidence>
<evidence type="ECO:0000256" key="5">
    <source>
        <dbReference type="ARBA" id="ARBA00022777"/>
    </source>
</evidence>
<sequence>MHSALHKKVRFGFYVAFIIIIAASIFSYLVAKNLVENANMSSHTIEVSRRLEVITKELKAAEAAVRGYNLTGDSSFLQPGMEERNRIIEDEYRLLRRITADHPAQQRHLDTLKELLDIKYYQLLESQRHRTTNLTAKTAVRQGEISMDRIDKKVGDMTHIEQTILKQRQQNFQFFSNLWVPVLLIVSLFAIFLGVYSYVVLNKEFRLQLHIEARMRNYQRELQDNIALLNKSNLELEQFAYVASHDLQEPLRKISTFSDRLQLKYKEHLPDEAAQLLERMVSAVGRMRVLINDLLQFSRAGRISPETIEPLDLNALMTEVLTDLDVGLQEKQAKVQVDQLPVVEGSHTSLQQLFQNLISNSIKFSHPARPLQINIKSETIKGRDTGFAKENKWDDNFVRITVEDNGIGFEQEYAERIFLIFQRLHGMSEYQGTGIGLAICKKIVDTHHGHITAMGSPGNGATMIVVLPFKQKWDE</sequence>
<organism evidence="8 9">
    <name type="scientific">Chitinophaga horti</name>
    <dbReference type="NCBI Taxonomy" id="2920382"/>
    <lineage>
        <taxon>Bacteria</taxon>
        <taxon>Pseudomonadati</taxon>
        <taxon>Bacteroidota</taxon>
        <taxon>Chitinophagia</taxon>
        <taxon>Chitinophagales</taxon>
        <taxon>Chitinophagaceae</taxon>
        <taxon>Chitinophaga</taxon>
    </lineage>
</organism>
<evidence type="ECO:0000313" key="9">
    <source>
        <dbReference type="Proteomes" id="UP001162741"/>
    </source>
</evidence>
<dbReference type="InterPro" id="IPR007891">
    <property type="entry name" value="CHASE3"/>
</dbReference>
<dbReference type="InterPro" id="IPR052162">
    <property type="entry name" value="Sensor_kinase/Photoreceptor"/>
</dbReference>
<name>A0ABY6J313_9BACT</name>
<feature type="transmembrane region" description="Helical" evidence="6">
    <location>
        <begin position="12"/>
        <end position="31"/>
    </location>
</feature>
<evidence type="ECO:0000256" key="4">
    <source>
        <dbReference type="ARBA" id="ARBA00022679"/>
    </source>
</evidence>
<dbReference type="SUPFAM" id="SSF47384">
    <property type="entry name" value="Homodimeric domain of signal transducing histidine kinase"/>
    <property type="match status" value="1"/>
</dbReference>
<evidence type="ECO:0000256" key="1">
    <source>
        <dbReference type="ARBA" id="ARBA00000085"/>
    </source>
</evidence>
<dbReference type="EMBL" id="CP107006">
    <property type="protein sequence ID" value="UYQ92699.1"/>
    <property type="molecule type" value="Genomic_DNA"/>
</dbReference>
<keyword evidence="6" id="KW-1133">Transmembrane helix</keyword>
<evidence type="ECO:0000256" key="3">
    <source>
        <dbReference type="ARBA" id="ARBA00022553"/>
    </source>
</evidence>
<dbReference type="Pfam" id="PF02518">
    <property type="entry name" value="HATPase_c"/>
    <property type="match status" value="1"/>
</dbReference>
<feature type="transmembrane region" description="Helical" evidence="6">
    <location>
        <begin position="178"/>
        <end position="201"/>
    </location>
</feature>
<dbReference type="CDD" id="cd19410">
    <property type="entry name" value="HK9-like_sensor"/>
    <property type="match status" value="1"/>
</dbReference>
<keyword evidence="3" id="KW-0597">Phosphoprotein</keyword>
<keyword evidence="8" id="KW-0067">ATP-binding</keyword>
<dbReference type="EC" id="2.7.13.3" evidence="2"/>
<keyword evidence="5" id="KW-0418">Kinase</keyword>
<comment type="catalytic activity">
    <reaction evidence="1">
        <text>ATP + protein L-histidine = ADP + protein N-phospho-L-histidine.</text>
        <dbReference type="EC" id="2.7.13.3"/>
    </reaction>
</comment>
<reference evidence="8" key="1">
    <citation type="submission" date="2022-10" db="EMBL/GenBank/DDBJ databases">
        <title>Chitinophaga sp. nov., isolated from soil.</title>
        <authorList>
            <person name="Jeon C.O."/>
        </authorList>
    </citation>
    <scope>NUCLEOTIDE SEQUENCE</scope>
    <source>
        <strain evidence="8">R8</strain>
    </source>
</reference>
<keyword evidence="4" id="KW-0808">Transferase</keyword>
<gene>
    <name evidence="8" type="ORF">MKQ68_21710</name>
</gene>
<dbReference type="InterPro" id="IPR003594">
    <property type="entry name" value="HATPase_dom"/>
</dbReference>
<dbReference type="Gene3D" id="1.10.287.130">
    <property type="match status" value="1"/>
</dbReference>
<proteinExistence type="predicted"/>
<dbReference type="RefSeq" id="WP_264280923.1">
    <property type="nucleotide sequence ID" value="NZ_CP107006.1"/>
</dbReference>
<dbReference type="Proteomes" id="UP001162741">
    <property type="component" value="Chromosome"/>
</dbReference>
<dbReference type="SUPFAM" id="SSF55874">
    <property type="entry name" value="ATPase domain of HSP90 chaperone/DNA topoisomerase II/histidine kinase"/>
    <property type="match status" value="1"/>
</dbReference>